<feature type="region of interest" description="Disordered" evidence="1">
    <location>
        <begin position="60"/>
        <end position="79"/>
    </location>
</feature>
<dbReference type="AlphaFoldDB" id="A0AA85BHA4"/>
<evidence type="ECO:0000313" key="2">
    <source>
        <dbReference type="Proteomes" id="UP000050791"/>
    </source>
</evidence>
<name>A0AA85BHA4_9TREM</name>
<dbReference type="WBParaSite" id="SMTH1_57740.1">
    <property type="protein sequence ID" value="SMTH1_57740.1"/>
    <property type="gene ID" value="SMTH1_57740"/>
</dbReference>
<evidence type="ECO:0000256" key="1">
    <source>
        <dbReference type="SAM" id="MobiDB-lite"/>
    </source>
</evidence>
<feature type="region of interest" description="Disordered" evidence="1">
    <location>
        <begin position="1"/>
        <end position="28"/>
    </location>
</feature>
<protein>
    <submittedName>
        <fullName evidence="3">Kinesin motor domain-containing protein</fullName>
    </submittedName>
</protein>
<sequence>MTSTSRWNTHKSSSTTFDARNDSNSNNSNLYITVSLHHTNSQHDGRVSPFIAKVAQLGSLSHGSHGHNDNRFPNPKQTQPTIQLVSIQKQQNVSIYSFVLDILNEM</sequence>
<dbReference type="Proteomes" id="UP000050791">
    <property type="component" value="Unassembled WGS sequence"/>
</dbReference>
<proteinExistence type="predicted"/>
<reference evidence="3" key="1">
    <citation type="submission" date="2023-11" db="UniProtKB">
        <authorList>
            <consortium name="WormBaseParasite"/>
        </authorList>
    </citation>
    <scope>IDENTIFICATION</scope>
</reference>
<evidence type="ECO:0000313" key="3">
    <source>
        <dbReference type="WBParaSite" id="SMTH1_57740.1"/>
    </source>
</evidence>
<organism evidence="2 3">
    <name type="scientific">Schistosoma mattheei</name>
    <dbReference type="NCBI Taxonomy" id="31246"/>
    <lineage>
        <taxon>Eukaryota</taxon>
        <taxon>Metazoa</taxon>
        <taxon>Spiralia</taxon>
        <taxon>Lophotrochozoa</taxon>
        <taxon>Platyhelminthes</taxon>
        <taxon>Trematoda</taxon>
        <taxon>Digenea</taxon>
        <taxon>Strigeidida</taxon>
        <taxon>Schistosomatoidea</taxon>
        <taxon>Schistosomatidae</taxon>
        <taxon>Schistosoma</taxon>
    </lineage>
</organism>
<feature type="compositionally biased region" description="Polar residues" evidence="1">
    <location>
        <begin position="1"/>
        <end position="18"/>
    </location>
</feature>
<accession>A0AA85BHA4</accession>